<name>A0ACC1TA48_9APHY</name>
<accession>A0ACC1TA48</accession>
<keyword evidence="2" id="KW-1185">Reference proteome</keyword>
<organism evidence="1 2">
    <name type="scientific">Phlebia brevispora</name>
    <dbReference type="NCBI Taxonomy" id="194682"/>
    <lineage>
        <taxon>Eukaryota</taxon>
        <taxon>Fungi</taxon>
        <taxon>Dikarya</taxon>
        <taxon>Basidiomycota</taxon>
        <taxon>Agaricomycotina</taxon>
        <taxon>Agaricomycetes</taxon>
        <taxon>Polyporales</taxon>
        <taxon>Meruliaceae</taxon>
        <taxon>Phlebia</taxon>
    </lineage>
</organism>
<gene>
    <name evidence="1" type="ORF">NM688_g1927</name>
</gene>
<reference evidence="1" key="1">
    <citation type="submission" date="2022-07" db="EMBL/GenBank/DDBJ databases">
        <title>Genome Sequence of Phlebia brevispora.</title>
        <authorList>
            <person name="Buettner E."/>
        </authorList>
    </citation>
    <scope>NUCLEOTIDE SEQUENCE</scope>
    <source>
        <strain evidence="1">MPL23</strain>
    </source>
</reference>
<protein>
    <submittedName>
        <fullName evidence="1">Uncharacterized protein</fullName>
    </submittedName>
</protein>
<evidence type="ECO:0000313" key="1">
    <source>
        <dbReference type="EMBL" id="KAJ3556614.1"/>
    </source>
</evidence>
<proteinExistence type="predicted"/>
<dbReference type="Proteomes" id="UP001148662">
    <property type="component" value="Unassembled WGS sequence"/>
</dbReference>
<evidence type="ECO:0000313" key="2">
    <source>
        <dbReference type="Proteomes" id="UP001148662"/>
    </source>
</evidence>
<dbReference type="EMBL" id="JANHOG010000226">
    <property type="protein sequence ID" value="KAJ3556614.1"/>
    <property type="molecule type" value="Genomic_DNA"/>
</dbReference>
<comment type="caution">
    <text evidence="1">The sequence shown here is derived from an EMBL/GenBank/DDBJ whole genome shotgun (WGS) entry which is preliminary data.</text>
</comment>
<sequence>MTLAYLHNCASPPSPPSPLNPDTAIQVHVPRDPMRPDYTTLTARDPYADDGNRILEYHVASSTVMASRVLRLSSKTLSSPTSWRDVAPIRNDAFDCHVACRLQQGHVCQPSANTKDEKKD</sequence>